<evidence type="ECO:0000256" key="2">
    <source>
        <dbReference type="PROSITE-ProRule" id="PRU00110"/>
    </source>
</evidence>
<dbReference type="Proteomes" id="UP000292307">
    <property type="component" value="Chromosome"/>
</dbReference>
<dbReference type="SUPFAM" id="SSF47226">
    <property type="entry name" value="Histidine-containing phosphotransfer domain, HPT domain"/>
    <property type="match status" value="1"/>
</dbReference>
<dbReference type="EMBL" id="CP036401">
    <property type="protein sequence ID" value="QBI01777.1"/>
    <property type="molecule type" value="Genomic_DNA"/>
</dbReference>
<dbReference type="CDD" id="cd00088">
    <property type="entry name" value="HPT"/>
    <property type="match status" value="1"/>
</dbReference>
<organism evidence="4 7">
    <name type="scientific">Pseudoduganella albidiflava</name>
    <dbReference type="NCBI Taxonomy" id="321983"/>
    <lineage>
        <taxon>Bacteria</taxon>
        <taxon>Pseudomonadati</taxon>
        <taxon>Pseudomonadota</taxon>
        <taxon>Betaproteobacteria</taxon>
        <taxon>Burkholderiales</taxon>
        <taxon>Oxalobacteraceae</taxon>
        <taxon>Telluria group</taxon>
        <taxon>Pseudoduganella</taxon>
    </lineage>
</organism>
<dbReference type="PROSITE" id="PS50894">
    <property type="entry name" value="HPT"/>
    <property type="match status" value="1"/>
</dbReference>
<gene>
    <name evidence="5" type="ORF">EYF70_13635</name>
    <name evidence="4" type="ORF">GCM10007387_22390</name>
</gene>
<evidence type="ECO:0000256" key="1">
    <source>
        <dbReference type="ARBA" id="ARBA00023012"/>
    </source>
</evidence>
<accession>A0A411WYJ3</accession>
<protein>
    <submittedName>
        <fullName evidence="5">Hpt domain-containing protein</fullName>
    </submittedName>
</protein>
<reference evidence="4" key="3">
    <citation type="submission" date="2022-12" db="EMBL/GenBank/DDBJ databases">
        <authorList>
            <person name="Sun Q."/>
            <person name="Kim S."/>
        </authorList>
    </citation>
    <scope>NUCLEOTIDE SEQUENCE</scope>
    <source>
        <strain evidence="4">KCTC 12343</strain>
    </source>
</reference>
<dbReference type="InterPro" id="IPR008207">
    <property type="entry name" value="Sig_transdc_His_kin_Hpt_dom"/>
</dbReference>
<sequence>MAAPLDPQYRQRLQALSDMFAATIPARMGEIADALAAAGTAPGPRELERLHQALHTVAGSAGSFGFAALGEEARRLEQAVRGQLAGEAGWAALIPQIHTYLDRVSRDPKSPSFPAHD</sequence>
<dbReference type="AlphaFoldDB" id="A0A411WYJ3"/>
<evidence type="ECO:0000313" key="6">
    <source>
        <dbReference type="Proteomes" id="UP000292307"/>
    </source>
</evidence>
<reference evidence="4" key="1">
    <citation type="journal article" date="2014" name="Int. J. Syst. Evol. Microbiol.">
        <title>Complete genome sequence of Corynebacterium casei LMG S-19264T (=DSM 44701T), isolated from a smear-ripened cheese.</title>
        <authorList>
            <consortium name="US DOE Joint Genome Institute (JGI-PGF)"/>
            <person name="Walter F."/>
            <person name="Albersmeier A."/>
            <person name="Kalinowski J."/>
            <person name="Ruckert C."/>
        </authorList>
    </citation>
    <scope>NUCLEOTIDE SEQUENCE</scope>
    <source>
        <strain evidence="4">KCTC 12343</strain>
    </source>
</reference>
<dbReference type="OrthoDB" id="8706006at2"/>
<dbReference type="GO" id="GO:0000160">
    <property type="term" value="P:phosphorelay signal transduction system"/>
    <property type="evidence" value="ECO:0007669"/>
    <property type="project" value="UniProtKB-KW"/>
</dbReference>
<name>A0A411WYJ3_9BURK</name>
<reference evidence="5 6" key="2">
    <citation type="submission" date="2019-02" db="EMBL/GenBank/DDBJ databases">
        <title>Draft Genome Sequences of Six Type Strains of the Genus Massilia.</title>
        <authorList>
            <person name="Miess H."/>
            <person name="Frediansyhah A."/>
            <person name="Gross H."/>
        </authorList>
    </citation>
    <scope>NUCLEOTIDE SEQUENCE [LARGE SCALE GENOMIC DNA]</scope>
    <source>
        <strain evidence="5 6">DSM 17472</strain>
    </source>
</reference>
<dbReference type="EMBL" id="BMWV01000004">
    <property type="protein sequence ID" value="GGY39796.1"/>
    <property type="molecule type" value="Genomic_DNA"/>
</dbReference>
<proteinExistence type="predicted"/>
<dbReference type="GO" id="GO:0004672">
    <property type="term" value="F:protein kinase activity"/>
    <property type="evidence" value="ECO:0007669"/>
    <property type="project" value="UniProtKB-ARBA"/>
</dbReference>
<feature type="domain" description="HPt" evidence="3">
    <location>
        <begin position="9"/>
        <end position="111"/>
    </location>
</feature>
<dbReference type="Pfam" id="PF01627">
    <property type="entry name" value="Hpt"/>
    <property type="match status" value="1"/>
</dbReference>
<evidence type="ECO:0000313" key="7">
    <source>
        <dbReference type="Proteomes" id="UP000628442"/>
    </source>
</evidence>
<evidence type="ECO:0000259" key="3">
    <source>
        <dbReference type="PROSITE" id="PS50894"/>
    </source>
</evidence>
<feature type="modified residue" description="Phosphohistidine" evidence="2">
    <location>
        <position position="55"/>
    </location>
</feature>
<keyword evidence="6" id="KW-1185">Reference proteome</keyword>
<evidence type="ECO:0000313" key="4">
    <source>
        <dbReference type="EMBL" id="GGY39796.1"/>
    </source>
</evidence>
<evidence type="ECO:0000313" key="5">
    <source>
        <dbReference type="EMBL" id="QBI01777.1"/>
    </source>
</evidence>
<dbReference type="Gene3D" id="1.20.120.160">
    <property type="entry name" value="HPT domain"/>
    <property type="match status" value="1"/>
</dbReference>
<dbReference type="RefSeq" id="WP_131145895.1">
    <property type="nucleotide sequence ID" value="NZ_BMWV01000004.1"/>
</dbReference>
<dbReference type="InterPro" id="IPR036641">
    <property type="entry name" value="HPT_dom_sf"/>
</dbReference>
<dbReference type="Proteomes" id="UP000628442">
    <property type="component" value="Unassembled WGS sequence"/>
</dbReference>
<keyword evidence="2" id="KW-0597">Phosphoprotein</keyword>
<keyword evidence="1" id="KW-0902">Two-component regulatory system</keyword>